<feature type="region of interest" description="Disordered" evidence="3">
    <location>
        <begin position="169"/>
        <end position="234"/>
    </location>
</feature>
<feature type="compositionally biased region" description="Basic and acidic residues" evidence="3">
    <location>
        <begin position="649"/>
        <end position="662"/>
    </location>
</feature>
<dbReference type="AlphaFoldDB" id="A0A1J3K556"/>
<dbReference type="Gene3D" id="1.20.920.10">
    <property type="entry name" value="Bromodomain-like"/>
    <property type="match status" value="1"/>
</dbReference>
<name>A0A1J3K556_NOCCA</name>
<dbReference type="SUPFAM" id="SSF47370">
    <property type="entry name" value="Bromodomain"/>
    <property type="match status" value="1"/>
</dbReference>
<dbReference type="SUPFAM" id="SSF46689">
    <property type="entry name" value="Homeodomain-like"/>
    <property type="match status" value="1"/>
</dbReference>
<gene>
    <name evidence="5" type="ORF">MP_TR10420_c0_g1_i1_g.31911</name>
</gene>
<evidence type="ECO:0000256" key="2">
    <source>
        <dbReference type="PROSITE-ProRule" id="PRU00035"/>
    </source>
</evidence>
<evidence type="ECO:0000313" key="5">
    <source>
        <dbReference type="EMBL" id="JAU99540.1"/>
    </source>
</evidence>
<feature type="compositionally biased region" description="Basic residues" evidence="3">
    <location>
        <begin position="288"/>
        <end position="297"/>
    </location>
</feature>
<accession>A0A1J3K556</accession>
<dbReference type="CDD" id="cd00167">
    <property type="entry name" value="SANT"/>
    <property type="match status" value="1"/>
</dbReference>
<dbReference type="PANTHER" id="PTHR37888">
    <property type="entry name" value="DNA-BINDING BROMODOMAIN-CONTAINING PROTEIN"/>
    <property type="match status" value="1"/>
</dbReference>
<dbReference type="Pfam" id="PF00439">
    <property type="entry name" value="Bromodomain"/>
    <property type="match status" value="1"/>
</dbReference>
<feature type="compositionally biased region" description="Basic and acidic residues" evidence="3">
    <location>
        <begin position="478"/>
        <end position="493"/>
    </location>
</feature>
<dbReference type="InterPro" id="IPR009057">
    <property type="entry name" value="Homeodomain-like_sf"/>
</dbReference>
<dbReference type="Gene3D" id="1.10.10.60">
    <property type="entry name" value="Homeodomain-like"/>
    <property type="match status" value="1"/>
</dbReference>
<keyword evidence="1 2" id="KW-0103">Bromodomain</keyword>
<feature type="compositionally biased region" description="Low complexity" evidence="3">
    <location>
        <begin position="506"/>
        <end position="521"/>
    </location>
</feature>
<dbReference type="InterPro" id="IPR001487">
    <property type="entry name" value="Bromodomain"/>
</dbReference>
<dbReference type="SMART" id="SM00297">
    <property type="entry name" value="BROMO"/>
    <property type="match status" value="1"/>
</dbReference>
<feature type="domain" description="Bromo" evidence="4">
    <location>
        <begin position="328"/>
        <end position="399"/>
    </location>
</feature>
<feature type="region of interest" description="Disordered" evidence="3">
    <location>
        <begin position="411"/>
        <end position="669"/>
    </location>
</feature>
<proteinExistence type="predicted"/>
<dbReference type="EMBL" id="GEVM01006398">
    <property type="protein sequence ID" value="JAU99540.1"/>
    <property type="molecule type" value="Transcribed_RNA"/>
</dbReference>
<dbReference type="PANTHER" id="PTHR37888:SF11">
    <property type="entry name" value="DNA-BINDING BROMODOMAIN-CONTAINING PROTEIN"/>
    <property type="match status" value="1"/>
</dbReference>
<feature type="compositionally biased region" description="Basic and acidic residues" evidence="3">
    <location>
        <begin position="169"/>
        <end position="202"/>
    </location>
</feature>
<feature type="compositionally biased region" description="Basic and acidic residues" evidence="3">
    <location>
        <begin position="584"/>
        <end position="620"/>
    </location>
</feature>
<reference evidence="5" key="1">
    <citation type="submission" date="2016-07" db="EMBL/GenBank/DDBJ databases">
        <title>De novo transcriptome assembly of four accessions of the metal hyperaccumulator plant Noccaea caerulescens.</title>
        <authorList>
            <person name="Blande D."/>
            <person name="Halimaa P."/>
            <person name="Tervahauta A.I."/>
            <person name="Aarts M.G."/>
            <person name="Karenlampi S.O."/>
        </authorList>
    </citation>
    <scope>NUCLEOTIDE SEQUENCE</scope>
</reference>
<evidence type="ECO:0000259" key="4">
    <source>
        <dbReference type="PROSITE" id="PS50014"/>
    </source>
</evidence>
<feature type="region of interest" description="Disordered" evidence="3">
    <location>
        <begin position="1"/>
        <end position="45"/>
    </location>
</feature>
<feature type="region of interest" description="Disordered" evidence="3">
    <location>
        <begin position="263"/>
        <end position="309"/>
    </location>
</feature>
<organism evidence="5">
    <name type="scientific">Noccaea caerulescens</name>
    <name type="common">Alpine penny-cress</name>
    <name type="synonym">Thlaspi caerulescens</name>
    <dbReference type="NCBI Taxonomy" id="107243"/>
    <lineage>
        <taxon>Eukaryota</taxon>
        <taxon>Viridiplantae</taxon>
        <taxon>Streptophyta</taxon>
        <taxon>Embryophyta</taxon>
        <taxon>Tracheophyta</taxon>
        <taxon>Spermatophyta</taxon>
        <taxon>Magnoliopsida</taxon>
        <taxon>eudicotyledons</taxon>
        <taxon>Gunneridae</taxon>
        <taxon>Pentapetalae</taxon>
        <taxon>rosids</taxon>
        <taxon>malvids</taxon>
        <taxon>Brassicales</taxon>
        <taxon>Brassicaceae</taxon>
        <taxon>Coluteocarpeae</taxon>
        <taxon>Noccaea</taxon>
    </lineage>
</organism>
<feature type="compositionally biased region" description="Low complexity" evidence="3">
    <location>
        <begin position="540"/>
        <end position="551"/>
    </location>
</feature>
<dbReference type="PROSITE" id="PS50014">
    <property type="entry name" value="BROMODOMAIN_2"/>
    <property type="match status" value="1"/>
</dbReference>
<dbReference type="InterPro" id="IPR036427">
    <property type="entry name" value="Bromodomain-like_sf"/>
</dbReference>
<dbReference type="Pfam" id="PF00249">
    <property type="entry name" value="Myb_DNA-binding"/>
    <property type="match status" value="1"/>
</dbReference>
<dbReference type="SMART" id="SM00717">
    <property type="entry name" value="SANT"/>
    <property type="match status" value="1"/>
</dbReference>
<feature type="compositionally biased region" description="Basic and acidic residues" evidence="3">
    <location>
        <begin position="554"/>
        <end position="577"/>
    </location>
</feature>
<protein>
    <recommendedName>
        <fullName evidence="4">Bromo domain-containing protein</fullName>
    </recommendedName>
</protein>
<evidence type="ECO:0000256" key="1">
    <source>
        <dbReference type="ARBA" id="ARBA00023117"/>
    </source>
</evidence>
<feature type="compositionally biased region" description="Polar residues" evidence="3">
    <location>
        <begin position="216"/>
        <end position="226"/>
    </location>
</feature>
<sequence length="669" mass="73878">MTKEEEARSYSMNDDNDTVNNDNNYIRSDDYNNNDNIVDDDDDNTNLNKHKSQAWGTWEELLLACAVKRHGFGDWDSVATEVRSRSSISAVFVSANNCKQKYRDLKRRFQESAGGESDAAAEEGGDEERIGNIPWLEQLRSLRVAELRREVQQYDVSILSLQLKVKKLEEEREGDQKPDLDDERKGERSGNDGSESKLREKAVSTAEESDRENRSMNESNSTTSGGKTAGENERVVVDEPGQVRDDSGDNNPNPDPVYKAEAMEEGSVSRGSEVSHSDELGESGTSGRKWKRRKRSGGSKNNYREGDGEIRSVVSKSQPLIGLIDLIRSHPRGSLFERRLRSQDAKDYKSLVKQHLDIETIHRKLKKGSYDSSSVSFYRDLQLLFTNAIIFFPSSSSESMAAHELRTVVSQEMRKETGRSAPRLMNREASAMNSSIKADAETSDSSLSRPKSSGPLASCKRKSLVSAKASPSSSSLSQKEETKEETLSEEKENIVTGARSSRRSSKAVAAAAAAAAAAAIANSTKMGKGKNKRKQTELKTNSSNDNTNNSSKQETGKTEKKAVVSSDKKKSVADFLKRLKKNSPQKEAKEQNKSGGSSKKETKTKPRELRSSVGKKKAEVETTPVKRAPGRPQKKTVEAVATATASGKRGRESGSTGKDDKQPKKRSRR</sequence>
<feature type="compositionally biased region" description="Low complexity" evidence="3">
    <location>
        <begin position="464"/>
        <end position="477"/>
    </location>
</feature>
<evidence type="ECO:0000256" key="3">
    <source>
        <dbReference type="SAM" id="MobiDB-lite"/>
    </source>
</evidence>
<dbReference type="InterPro" id="IPR001005">
    <property type="entry name" value="SANT/Myb"/>
</dbReference>
<dbReference type="CDD" id="cd04369">
    <property type="entry name" value="Bromodomain"/>
    <property type="match status" value="1"/>
</dbReference>